<keyword evidence="2" id="KW-1185">Reference proteome</keyword>
<protein>
    <submittedName>
        <fullName evidence="1">Uncharacterized protein</fullName>
    </submittedName>
</protein>
<proteinExistence type="predicted"/>
<organism evidence="1 2">
    <name type="scientific">Apolygus lucorum</name>
    <name type="common">Small green plant bug</name>
    <name type="synonym">Lygocoris lucorum</name>
    <dbReference type="NCBI Taxonomy" id="248454"/>
    <lineage>
        <taxon>Eukaryota</taxon>
        <taxon>Metazoa</taxon>
        <taxon>Ecdysozoa</taxon>
        <taxon>Arthropoda</taxon>
        <taxon>Hexapoda</taxon>
        <taxon>Insecta</taxon>
        <taxon>Pterygota</taxon>
        <taxon>Neoptera</taxon>
        <taxon>Paraneoptera</taxon>
        <taxon>Hemiptera</taxon>
        <taxon>Heteroptera</taxon>
        <taxon>Panheteroptera</taxon>
        <taxon>Cimicomorpha</taxon>
        <taxon>Miridae</taxon>
        <taxon>Mirini</taxon>
        <taxon>Apolygus</taxon>
    </lineage>
</organism>
<dbReference type="EMBL" id="WIXP02000012">
    <property type="protein sequence ID" value="KAF6202220.1"/>
    <property type="molecule type" value="Genomic_DNA"/>
</dbReference>
<comment type="caution">
    <text evidence="1">The sequence shown here is derived from an EMBL/GenBank/DDBJ whole genome shotgun (WGS) entry which is preliminary data.</text>
</comment>
<sequence length="230" mass="25172">MRIPTGWSSARKVWSAEGNVISPGSPEGKARGHLKTFSPPRRLDYYWHLAVSSVKTLVLQRERIASTMSCYLAAIIISAFSLSLDMAVGEITDHESGYWGRVNYVKAVISSSDLDTGSQVGELAQTFFRKLVANGKNDIPAQLIPRRLGGTGTETYNIAPMNERSATFYKRKVEDPIYEAVSGGATVTLEVWPRYEGTEATRPVRFEAKATQDDGTAVVDNAVVENPPTA</sequence>
<gene>
    <name evidence="1" type="ORF">GE061_004618</name>
</gene>
<dbReference type="Proteomes" id="UP000466442">
    <property type="component" value="Linkage Group LG12"/>
</dbReference>
<name>A0A8S9WZ81_APOLU</name>
<evidence type="ECO:0000313" key="1">
    <source>
        <dbReference type="EMBL" id="KAF6202220.1"/>
    </source>
</evidence>
<reference evidence="1" key="1">
    <citation type="journal article" date="2021" name="Mol. Ecol. Resour.">
        <title>Apolygus lucorum genome provides insights into omnivorousness and mesophyll feeding.</title>
        <authorList>
            <person name="Liu Y."/>
            <person name="Liu H."/>
            <person name="Wang H."/>
            <person name="Huang T."/>
            <person name="Liu B."/>
            <person name="Yang B."/>
            <person name="Yin L."/>
            <person name="Li B."/>
            <person name="Zhang Y."/>
            <person name="Zhang S."/>
            <person name="Jiang F."/>
            <person name="Zhang X."/>
            <person name="Ren Y."/>
            <person name="Wang B."/>
            <person name="Wang S."/>
            <person name="Lu Y."/>
            <person name="Wu K."/>
            <person name="Fan W."/>
            <person name="Wang G."/>
        </authorList>
    </citation>
    <scope>NUCLEOTIDE SEQUENCE</scope>
    <source>
        <strain evidence="1">12Hb</strain>
    </source>
</reference>
<dbReference type="OrthoDB" id="9973045at2759"/>
<dbReference type="AlphaFoldDB" id="A0A8S9WZ81"/>
<evidence type="ECO:0000313" key="2">
    <source>
        <dbReference type="Proteomes" id="UP000466442"/>
    </source>
</evidence>
<accession>A0A8S9WZ81</accession>